<dbReference type="PANTHER" id="PTHR12147:SF26">
    <property type="entry name" value="PEPTIDASE M28 DOMAIN-CONTAINING PROTEIN"/>
    <property type="match status" value="1"/>
</dbReference>
<dbReference type="RefSeq" id="WP_131956351.1">
    <property type="nucleotide sequence ID" value="NZ_SMFL01000001.1"/>
</dbReference>
<keyword evidence="5" id="KW-1185">Reference proteome</keyword>
<evidence type="ECO:0000313" key="5">
    <source>
        <dbReference type="Proteomes" id="UP000294850"/>
    </source>
</evidence>
<organism evidence="4 5">
    <name type="scientific">Dyadobacter psychrotolerans</name>
    <dbReference type="NCBI Taxonomy" id="2541721"/>
    <lineage>
        <taxon>Bacteria</taxon>
        <taxon>Pseudomonadati</taxon>
        <taxon>Bacteroidota</taxon>
        <taxon>Cytophagia</taxon>
        <taxon>Cytophagales</taxon>
        <taxon>Spirosomataceae</taxon>
        <taxon>Dyadobacter</taxon>
    </lineage>
</organism>
<dbReference type="PANTHER" id="PTHR12147">
    <property type="entry name" value="METALLOPEPTIDASE M28 FAMILY MEMBER"/>
    <property type="match status" value="1"/>
</dbReference>
<evidence type="ECO:0000313" key="4">
    <source>
        <dbReference type="EMBL" id="TDE18442.1"/>
    </source>
</evidence>
<sequence length="312" mass="34369">MKFLIFVFVAVFSLNSFSQNINPSTENIARHIKSLASDKMKGRGTGTKENDKTAKYVVKQFKKYKLAPKGTDGFYQPFTAKIRRVVVPDSLRQTNNVIGFLDNGVEYTIVIGAHFDHLGTGRQGSSKAEKPEGQIHNGADDNASGVAGLLELARYFSGNSIRESYNFLFIAFGAEELGLLGSRHFVNNPTLPLSKINFMANMDMIGRLDPNRGVGIGGYGTSAEWPAIFKNIKTDTKFFTDNAGSGGSDHGSFYAKQIPVLFFHTGGHDDYHKPTDDFEKINLNGEAGILGIEIQLIENALKLEKLKFTEVK</sequence>
<feature type="chain" id="PRO_5020876453" evidence="2">
    <location>
        <begin position="19"/>
        <end position="312"/>
    </location>
</feature>
<comment type="caution">
    <text evidence="4">The sequence shown here is derived from an EMBL/GenBank/DDBJ whole genome shotgun (WGS) entry which is preliminary data.</text>
</comment>
<gene>
    <name evidence="4" type="ORF">E0F88_02585</name>
</gene>
<proteinExistence type="predicted"/>
<dbReference type="InterPro" id="IPR007484">
    <property type="entry name" value="Peptidase_M28"/>
</dbReference>
<dbReference type="SUPFAM" id="SSF53187">
    <property type="entry name" value="Zn-dependent exopeptidases"/>
    <property type="match status" value="1"/>
</dbReference>
<dbReference type="GO" id="GO:0008235">
    <property type="term" value="F:metalloexopeptidase activity"/>
    <property type="evidence" value="ECO:0007669"/>
    <property type="project" value="InterPro"/>
</dbReference>
<dbReference type="EMBL" id="SMFL01000001">
    <property type="protein sequence ID" value="TDE18442.1"/>
    <property type="molecule type" value="Genomic_DNA"/>
</dbReference>
<evidence type="ECO:0000256" key="2">
    <source>
        <dbReference type="SAM" id="SignalP"/>
    </source>
</evidence>
<protein>
    <submittedName>
        <fullName evidence="4">M20/M25/M40 family metallo-hydrolase</fullName>
    </submittedName>
</protein>
<dbReference type="Pfam" id="PF04389">
    <property type="entry name" value="Peptidase_M28"/>
    <property type="match status" value="1"/>
</dbReference>
<dbReference type="InterPro" id="IPR045175">
    <property type="entry name" value="M28_fam"/>
</dbReference>
<feature type="signal peptide" evidence="2">
    <location>
        <begin position="1"/>
        <end position="18"/>
    </location>
</feature>
<dbReference type="Gene3D" id="3.40.630.10">
    <property type="entry name" value="Zn peptidases"/>
    <property type="match status" value="1"/>
</dbReference>
<dbReference type="OrthoDB" id="1521787at2"/>
<dbReference type="Proteomes" id="UP000294850">
    <property type="component" value="Unassembled WGS sequence"/>
</dbReference>
<keyword evidence="4" id="KW-0378">Hydrolase</keyword>
<keyword evidence="2" id="KW-0732">Signal</keyword>
<evidence type="ECO:0000256" key="1">
    <source>
        <dbReference type="SAM" id="MobiDB-lite"/>
    </source>
</evidence>
<evidence type="ECO:0000259" key="3">
    <source>
        <dbReference type="Pfam" id="PF04389"/>
    </source>
</evidence>
<accession>A0A4R5DV86</accession>
<dbReference type="AlphaFoldDB" id="A0A4R5DV86"/>
<feature type="region of interest" description="Disordered" evidence="1">
    <location>
        <begin position="121"/>
        <end position="140"/>
    </location>
</feature>
<reference evidence="4 5" key="1">
    <citation type="submission" date="2019-03" db="EMBL/GenBank/DDBJ databases">
        <title>Dyadobacter AR-3-6 sp. nov., isolated from arctic soil.</title>
        <authorList>
            <person name="Chaudhary D.K."/>
        </authorList>
    </citation>
    <scope>NUCLEOTIDE SEQUENCE [LARGE SCALE GENOMIC DNA]</scope>
    <source>
        <strain evidence="4 5">AR-3-6</strain>
    </source>
</reference>
<name>A0A4R5DV86_9BACT</name>
<dbReference type="GO" id="GO:0006508">
    <property type="term" value="P:proteolysis"/>
    <property type="evidence" value="ECO:0007669"/>
    <property type="project" value="InterPro"/>
</dbReference>
<feature type="domain" description="Peptidase M28" evidence="3">
    <location>
        <begin position="96"/>
        <end position="284"/>
    </location>
</feature>